<proteinExistence type="predicted"/>
<reference evidence="1" key="1">
    <citation type="submission" date="2022-12" db="EMBL/GenBank/DDBJ databases">
        <title>Genome Sequence of Lasiodiplodia mahajangana.</title>
        <authorList>
            <person name="Buettner E."/>
        </authorList>
    </citation>
    <scope>NUCLEOTIDE SEQUENCE</scope>
    <source>
        <strain evidence="1">VT137</strain>
    </source>
</reference>
<comment type="caution">
    <text evidence="1">The sequence shown here is derived from an EMBL/GenBank/DDBJ whole genome shotgun (WGS) entry which is preliminary data.</text>
</comment>
<gene>
    <name evidence="1" type="ORF">O1611_g4830</name>
</gene>
<dbReference type="EMBL" id="JAPUUL010000954">
    <property type="protein sequence ID" value="KAJ8128807.1"/>
    <property type="molecule type" value="Genomic_DNA"/>
</dbReference>
<protein>
    <submittedName>
        <fullName evidence="1">Uncharacterized protein</fullName>
    </submittedName>
</protein>
<evidence type="ECO:0000313" key="2">
    <source>
        <dbReference type="Proteomes" id="UP001153332"/>
    </source>
</evidence>
<organism evidence="1 2">
    <name type="scientific">Lasiodiplodia mahajangana</name>
    <dbReference type="NCBI Taxonomy" id="1108764"/>
    <lineage>
        <taxon>Eukaryota</taxon>
        <taxon>Fungi</taxon>
        <taxon>Dikarya</taxon>
        <taxon>Ascomycota</taxon>
        <taxon>Pezizomycotina</taxon>
        <taxon>Dothideomycetes</taxon>
        <taxon>Dothideomycetes incertae sedis</taxon>
        <taxon>Botryosphaeriales</taxon>
        <taxon>Botryosphaeriaceae</taxon>
        <taxon>Lasiodiplodia</taxon>
    </lineage>
</organism>
<dbReference type="Proteomes" id="UP001153332">
    <property type="component" value="Unassembled WGS sequence"/>
</dbReference>
<name>A0ACC2JNA6_9PEZI</name>
<evidence type="ECO:0000313" key="1">
    <source>
        <dbReference type="EMBL" id="KAJ8128807.1"/>
    </source>
</evidence>
<sequence>MLTPFCKIRPSTKRRRSRSSDANVSPVPSRDSGYGSIDPERRSSGASIASTGRRSSPRSRQREQSQFNSGDRSRPPIALDRAEEAIRRVEERTKMTGRRAR</sequence>
<accession>A0ACC2JNA6</accession>
<keyword evidence="2" id="KW-1185">Reference proteome</keyword>